<comment type="similarity">
    <text evidence="6">Belongs to the major facilitator superfamily. Allantoate permease family.</text>
</comment>
<feature type="transmembrane region" description="Helical" evidence="8">
    <location>
        <begin position="443"/>
        <end position="461"/>
    </location>
</feature>
<evidence type="ECO:0000256" key="4">
    <source>
        <dbReference type="ARBA" id="ARBA00022989"/>
    </source>
</evidence>
<dbReference type="GO" id="GO:0016020">
    <property type="term" value="C:membrane"/>
    <property type="evidence" value="ECO:0007669"/>
    <property type="project" value="UniProtKB-SubCell"/>
</dbReference>
<organism evidence="10 11">
    <name type="scientific">Coniella lustricola</name>
    <dbReference type="NCBI Taxonomy" id="2025994"/>
    <lineage>
        <taxon>Eukaryota</taxon>
        <taxon>Fungi</taxon>
        <taxon>Dikarya</taxon>
        <taxon>Ascomycota</taxon>
        <taxon>Pezizomycotina</taxon>
        <taxon>Sordariomycetes</taxon>
        <taxon>Sordariomycetidae</taxon>
        <taxon>Diaporthales</taxon>
        <taxon>Schizoparmaceae</taxon>
        <taxon>Coniella</taxon>
    </lineage>
</organism>
<dbReference type="PROSITE" id="PS50850">
    <property type="entry name" value="MFS"/>
    <property type="match status" value="1"/>
</dbReference>
<dbReference type="GO" id="GO:0022857">
    <property type="term" value="F:transmembrane transporter activity"/>
    <property type="evidence" value="ECO:0007669"/>
    <property type="project" value="InterPro"/>
</dbReference>
<keyword evidence="4 8" id="KW-1133">Transmembrane helix</keyword>
<dbReference type="PANTHER" id="PTHR43791">
    <property type="entry name" value="PERMEASE-RELATED"/>
    <property type="match status" value="1"/>
</dbReference>
<dbReference type="Proteomes" id="UP000241462">
    <property type="component" value="Unassembled WGS sequence"/>
</dbReference>
<dbReference type="InParanoid" id="A0A2T3A1K5"/>
<dbReference type="InterPro" id="IPR036259">
    <property type="entry name" value="MFS_trans_sf"/>
</dbReference>
<evidence type="ECO:0000256" key="1">
    <source>
        <dbReference type="ARBA" id="ARBA00004141"/>
    </source>
</evidence>
<sequence length="512" mass="56759">MSAELSAGIIPQTAKLSTDVSREPEKDAEVGLGSSPAAGIASSQTTASNKEASVAEHVVDWTVEEETRLVRKLDWIILPPLVFAFLALQLDRGNIGSAYTDGFSFDVGITQDQYNTGNTLFSVGSVVLQIPSNLILYRIGPTVWVAAQIFAFGLVSTFQAWQHGRRAFFATRTLLGLCESGFIPAGLYTLSRWYKKNEISKRYAIYFFGNNLATAISGLLASGILRLDGVHGFFGWQWLFIIEGCFTIAAGLYFVIIFPKSPENPVSLFRIRWFNERDSHIMTKRVFVDDPAKAQGRLHVSWHEIKRTITNWRLFSHIIIPLAGIAPSWTLGAYAPYLVMEMGYGKLEANALCSVGGFMLVPMNMIWGYIADKTRRRGLMVTIGLSIYLAFTIANRKLILVDDKHLRLPMLILMVAFSACWYPINASLVALNATTPEERSVSLATVTMCANLAGIIGSNLFRAADGPFFPHGWDSLCAVVGTALAFSLIVNVQYYVLNRRIKKSEGEELWHI</sequence>
<evidence type="ECO:0000256" key="5">
    <source>
        <dbReference type="ARBA" id="ARBA00023136"/>
    </source>
</evidence>
<feature type="domain" description="Major facilitator superfamily (MFS) profile" evidence="9">
    <location>
        <begin position="77"/>
        <end position="502"/>
    </location>
</feature>
<feature type="transmembrane region" description="Helical" evidence="8">
    <location>
        <begin position="314"/>
        <end position="337"/>
    </location>
</feature>
<evidence type="ECO:0000256" key="7">
    <source>
        <dbReference type="SAM" id="MobiDB-lite"/>
    </source>
</evidence>
<gene>
    <name evidence="10" type="ORF">BD289DRAFT_373038</name>
</gene>
<dbReference type="Gene3D" id="1.20.1250.20">
    <property type="entry name" value="MFS general substrate transporter like domains"/>
    <property type="match status" value="2"/>
</dbReference>
<dbReference type="AlphaFoldDB" id="A0A2T3A1K5"/>
<feature type="transmembrane region" description="Helical" evidence="8">
    <location>
        <begin position="142"/>
        <end position="161"/>
    </location>
</feature>
<feature type="transmembrane region" description="Helical" evidence="8">
    <location>
        <begin position="411"/>
        <end position="431"/>
    </location>
</feature>
<evidence type="ECO:0000313" key="11">
    <source>
        <dbReference type="Proteomes" id="UP000241462"/>
    </source>
</evidence>
<dbReference type="FunFam" id="1.20.1250.20:FF:000065">
    <property type="entry name" value="Putative MFS pantothenate transporter"/>
    <property type="match status" value="1"/>
</dbReference>
<dbReference type="InterPro" id="IPR020846">
    <property type="entry name" value="MFS_dom"/>
</dbReference>
<dbReference type="SUPFAM" id="SSF103473">
    <property type="entry name" value="MFS general substrate transporter"/>
    <property type="match status" value="1"/>
</dbReference>
<feature type="compositionally biased region" description="Basic and acidic residues" evidence="7">
    <location>
        <begin position="20"/>
        <end position="29"/>
    </location>
</feature>
<dbReference type="EMBL" id="KZ678510">
    <property type="protein sequence ID" value="PSR81094.1"/>
    <property type="molecule type" value="Genomic_DNA"/>
</dbReference>
<dbReference type="PANTHER" id="PTHR43791:SF32">
    <property type="entry name" value="MAJOR FACILITATOR SUPERFAMILY (MFS) PROFILE DOMAIN-CONTAINING PROTEIN"/>
    <property type="match status" value="1"/>
</dbReference>
<keyword evidence="3 8" id="KW-0812">Transmembrane</keyword>
<feature type="transmembrane region" description="Helical" evidence="8">
    <location>
        <begin position="473"/>
        <end position="497"/>
    </location>
</feature>
<feature type="transmembrane region" description="Helical" evidence="8">
    <location>
        <begin position="349"/>
        <end position="367"/>
    </location>
</feature>
<keyword evidence="2" id="KW-0813">Transport</keyword>
<feature type="region of interest" description="Disordered" evidence="7">
    <location>
        <begin position="15"/>
        <end position="46"/>
    </location>
</feature>
<accession>A0A2T3A1K5</accession>
<evidence type="ECO:0000313" key="10">
    <source>
        <dbReference type="EMBL" id="PSR81094.1"/>
    </source>
</evidence>
<dbReference type="InterPro" id="IPR011701">
    <property type="entry name" value="MFS"/>
</dbReference>
<evidence type="ECO:0000256" key="2">
    <source>
        <dbReference type="ARBA" id="ARBA00022448"/>
    </source>
</evidence>
<protein>
    <submittedName>
        <fullName evidence="10">Alternative sulfate transporter</fullName>
    </submittedName>
</protein>
<keyword evidence="11" id="KW-1185">Reference proteome</keyword>
<feature type="transmembrane region" description="Helical" evidence="8">
    <location>
        <begin position="167"/>
        <end position="191"/>
    </location>
</feature>
<keyword evidence="5 8" id="KW-0472">Membrane</keyword>
<feature type="transmembrane region" description="Helical" evidence="8">
    <location>
        <begin position="203"/>
        <end position="224"/>
    </location>
</feature>
<evidence type="ECO:0000256" key="6">
    <source>
        <dbReference type="ARBA" id="ARBA00037968"/>
    </source>
</evidence>
<evidence type="ECO:0000256" key="8">
    <source>
        <dbReference type="SAM" id="Phobius"/>
    </source>
</evidence>
<feature type="transmembrane region" description="Helical" evidence="8">
    <location>
        <begin position="379"/>
        <end position="399"/>
    </location>
</feature>
<proteinExistence type="inferred from homology"/>
<dbReference type="OrthoDB" id="2985014at2759"/>
<reference evidence="10 11" key="1">
    <citation type="journal article" date="2018" name="Mycol. Prog.">
        <title>Coniella lustricola, a new species from submerged detritus.</title>
        <authorList>
            <person name="Raudabaugh D.B."/>
            <person name="Iturriaga T."/>
            <person name="Carver A."/>
            <person name="Mondo S."/>
            <person name="Pangilinan J."/>
            <person name="Lipzen A."/>
            <person name="He G."/>
            <person name="Amirebrahimi M."/>
            <person name="Grigoriev I.V."/>
            <person name="Miller A.N."/>
        </authorList>
    </citation>
    <scope>NUCLEOTIDE SEQUENCE [LARGE SCALE GENOMIC DNA]</scope>
    <source>
        <strain evidence="10 11">B22-T-1</strain>
    </source>
</reference>
<evidence type="ECO:0000256" key="3">
    <source>
        <dbReference type="ARBA" id="ARBA00022692"/>
    </source>
</evidence>
<evidence type="ECO:0000259" key="9">
    <source>
        <dbReference type="PROSITE" id="PS50850"/>
    </source>
</evidence>
<comment type="subcellular location">
    <subcellularLocation>
        <location evidence="1">Membrane</location>
        <topology evidence="1">Multi-pass membrane protein</topology>
    </subcellularLocation>
</comment>
<dbReference type="Pfam" id="PF07690">
    <property type="entry name" value="MFS_1"/>
    <property type="match status" value="1"/>
</dbReference>
<feature type="transmembrane region" description="Helical" evidence="8">
    <location>
        <begin position="236"/>
        <end position="258"/>
    </location>
</feature>
<name>A0A2T3A1K5_9PEZI</name>